<dbReference type="SUPFAM" id="SSF51445">
    <property type="entry name" value="(Trans)glycosidases"/>
    <property type="match status" value="2"/>
</dbReference>
<dbReference type="PANTHER" id="PTHR12631:SF10">
    <property type="entry name" value="BETA-XYLOSIDASE-LIKE PROTEIN-RELATED"/>
    <property type="match status" value="1"/>
</dbReference>
<organism evidence="1 2">
    <name type="scientific">Alsobacter soli</name>
    <dbReference type="NCBI Taxonomy" id="2109933"/>
    <lineage>
        <taxon>Bacteria</taxon>
        <taxon>Pseudomonadati</taxon>
        <taxon>Pseudomonadota</taxon>
        <taxon>Alphaproteobacteria</taxon>
        <taxon>Hyphomicrobiales</taxon>
        <taxon>Alsobacteraceae</taxon>
        <taxon>Alsobacter</taxon>
    </lineage>
</organism>
<dbReference type="AlphaFoldDB" id="A0A2T1HTS8"/>
<proteinExistence type="predicted"/>
<reference evidence="2" key="1">
    <citation type="submission" date="2018-03" db="EMBL/GenBank/DDBJ databases">
        <authorList>
            <person name="Sun L."/>
            <person name="Liu H."/>
            <person name="Chen W."/>
            <person name="Huang K."/>
            <person name="Liu W."/>
            <person name="Gao X."/>
        </authorList>
    </citation>
    <scope>NUCLEOTIDE SEQUENCE [LARGE SCALE GENOMIC DNA]</scope>
    <source>
        <strain evidence="2">SH9</strain>
    </source>
</reference>
<dbReference type="InterPro" id="IPR051923">
    <property type="entry name" value="Glycosyl_Hydrolase_39"/>
</dbReference>
<dbReference type="PANTHER" id="PTHR12631">
    <property type="entry name" value="ALPHA-L-IDURONIDASE"/>
    <property type="match status" value="1"/>
</dbReference>
<name>A0A2T1HTS8_9HYPH</name>
<accession>A0A2T1HTS8</accession>
<dbReference type="Gene3D" id="3.20.20.80">
    <property type="entry name" value="Glycosidases"/>
    <property type="match status" value="2"/>
</dbReference>
<evidence type="ECO:0000313" key="1">
    <source>
        <dbReference type="EMBL" id="PSC05040.1"/>
    </source>
</evidence>
<sequence>MIEAAMIWNEPNNKSHWDPNIDPEWTLFAEMAVAAGQAIKAENPDVPRVLGGMSPIDPGWVRNMAGKGVLDNVDVVAVHGFPLDWNLWQIDEWPSKIDEIRAVTELPVWVSEVGVSTFGAEEVQAWGLKRTAELLIGKAPRIHWYSLFDLPSAWPATTRHREAEGSSYYRHFYMGLIREDGTPKPALEVFGDYAPEMGLCQWFHYEDHRLEDAVAWMKRLGVTYLRTGLSWADYYRPNALDWFDRQMEALQDFNVTVTFCFTPEHKGIEPHHTSPPQRKEEFAEFCAAMIRRYAPRSSSAPKPLAKAMAG</sequence>
<dbReference type="GO" id="GO:0004553">
    <property type="term" value="F:hydrolase activity, hydrolyzing O-glycosyl compounds"/>
    <property type="evidence" value="ECO:0007669"/>
    <property type="project" value="TreeGrafter"/>
</dbReference>
<dbReference type="InterPro" id="IPR017853">
    <property type="entry name" value="GH"/>
</dbReference>
<dbReference type="EMBL" id="PVZS01000010">
    <property type="protein sequence ID" value="PSC05040.1"/>
    <property type="molecule type" value="Genomic_DNA"/>
</dbReference>
<comment type="caution">
    <text evidence="1">The sequence shown here is derived from an EMBL/GenBank/DDBJ whole genome shotgun (WGS) entry which is preliminary data.</text>
</comment>
<gene>
    <name evidence="1" type="ORF">SLNSH_11395</name>
</gene>
<keyword evidence="2" id="KW-1185">Reference proteome</keyword>
<dbReference type="OrthoDB" id="9775458at2"/>
<dbReference type="RefSeq" id="WP_106337111.1">
    <property type="nucleotide sequence ID" value="NZ_PVZS01000010.1"/>
</dbReference>
<protein>
    <submittedName>
        <fullName evidence="1">Beta-xylosidase</fullName>
    </submittedName>
</protein>
<evidence type="ECO:0000313" key="2">
    <source>
        <dbReference type="Proteomes" id="UP000239772"/>
    </source>
</evidence>
<dbReference type="Proteomes" id="UP000239772">
    <property type="component" value="Unassembled WGS sequence"/>
</dbReference>